<dbReference type="InterPro" id="IPR017452">
    <property type="entry name" value="GPCR_Rhodpsn_7TM"/>
</dbReference>
<dbReference type="OrthoDB" id="5904160at2759"/>
<dbReference type="Proteomes" id="UP000008068">
    <property type="component" value="Unassembled WGS sequence"/>
</dbReference>
<evidence type="ECO:0000313" key="7">
    <source>
        <dbReference type="EMBL" id="EGT57313.1"/>
    </source>
</evidence>
<evidence type="ECO:0000313" key="8">
    <source>
        <dbReference type="Proteomes" id="UP000008068"/>
    </source>
</evidence>
<dbReference type="SUPFAM" id="SSF81321">
    <property type="entry name" value="Family A G protein-coupled receptor-like"/>
    <property type="match status" value="1"/>
</dbReference>
<evidence type="ECO:0000256" key="1">
    <source>
        <dbReference type="ARBA" id="ARBA00004370"/>
    </source>
</evidence>
<accession>G0PI58</accession>
<evidence type="ECO:0000256" key="3">
    <source>
        <dbReference type="ARBA" id="ARBA00022989"/>
    </source>
</evidence>
<evidence type="ECO:0000256" key="5">
    <source>
        <dbReference type="SAM" id="Phobius"/>
    </source>
</evidence>
<sequence>MVNEIDQQILSLLIATTIVTHWVQLANFCLSLLAFIFNFFHFTILVRKELRSNAIFLLILSICCSDLIRLLTLILYNFKKLQTYQNIDFCFGYDTVLGTFLEMLRAFFTMVTSSICSWLTIILAFFRTFVVLFPLSPLAETLFQTTRSAKKCVLFIVFFAIFGNLWEGIQQYGPKQITKNDLCLVPVRFENWKDYKVREDQFTKSITPTNLIFNANARALRFVAIIRPVFHIVLSIILVITIRKAAKRRKGMRSTEQEKSNNSTTVLITLMSFFYFVSEFFGSLVEYGNEFVPATPQSDAMDLIEEARNRGLIDKVGFKEFLEAKMKLLLLEGVITRPDQQPLITTLNERIKWIAKENEDWMGGEWLVHGSEEEPEHDFIRIRVTADEFYCSVKDCPTTFEMGTKFEEIADHTCINHGREVIDWNLTFFIRQGREEFCITNDELKAWINADEQQDLFEFVKFQRRFRIATVTEKMEIEKLWYEMRQHPSDKLIEKGAFWSTRYIGIHNEQFSDLLMIVVEKMKEKKIIIQHFDTNEPDTIQCSTRWLIDILNQTLDLETEDAKTFTLQLIRRAKEENLMDVKMFNELLLHRIQHMLREDVMRISEEFDEKVSDGELTDWVEKARKEIEFLNVTEQ</sequence>
<dbReference type="InterPro" id="IPR019427">
    <property type="entry name" value="7TM_GPCR_serpentine_rcpt_Srw"/>
</dbReference>
<feature type="transmembrane region" description="Helical" evidence="5">
    <location>
        <begin position="106"/>
        <end position="132"/>
    </location>
</feature>
<feature type="transmembrane region" description="Helical" evidence="5">
    <location>
        <begin position="22"/>
        <end position="42"/>
    </location>
</feature>
<keyword evidence="4 5" id="KW-0472">Membrane</keyword>
<dbReference type="EMBL" id="GL380533">
    <property type="protein sequence ID" value="EGT57313.1"/>
    <property type="molecule type" value="Genomic_DNA"/>
</dbReference>
<proteinExistence type="predicted"/>
<evidence type="ECO:0000256" key="2">
    <source>
        <dbReference type="ARBA" id="ARBA00022692"/>
    </source>
</evidence>
<dbReference type="eggNOG" id="ENOG502TJGD">
    <property type="taxonomic scope" value="Eukaryota"/>
</dbReference>
<dbReference type="PROSITE" id="PS50262">
    <property type="entry name" value="G_PROTEIN_RECEP_F1_2"/>
    <property type="match status" value="1"/>
</dbReference>
<dbReference type="HOGENOM" id="CLU_430984_0_0_1"/>
<evidence type="ECO:0000259" key="6">
    <source>
        <dbReference type="PROSITE" id="PS50262"/>
    </source>
</evidence>
<evidence type="ECO:0000256" key="4">
    <source>
        <dbReference type="ARBA" id="ARBA00023136"/>
    </source>
</evidence>
<comment type="subcellular location">
    <subcellularLocation>
        <location evidence="1">Membrane</location>
    </subcellularLocation>
</comment>
<protein>
    <recommendedName>
        <fullName evidence="6">G-protein coupled receptors family 1 profile domain-containing protein</fullName>
    </recommendedName>
</protein>
<keyword evidence="3 5" id="KW-1133">Transmembrane helix</keyword>
<feature type="transmembrane region" description="Helical" evidence="5">
    <location>
        <begin position="152"/>
        <end position="169"/>
    </location>
</feature>
<dbReference type="PANTHER" id="PTHR46846:SF2">
    <property type="entry name" value="G-PROTEIN COUPLED RECEPTORS FAMILY 1 PROFILE DOMAIN-CONTAINING PROTEIN"/>
    <property type="match status" value="1"/>
</dbReference>
<feature type="transmembrane region" description="Helical" evidence="5">
    <location>
        <begin position="54"/>
        <end position="76"/>
    </location>
</feature>
<feature type="domain" description="G-protein coupled receptors family 1 profile" evidence="6">
    <location>
        <begin position="37"/>
        <end position="276"/>
    </location>
</feature>
<dbReference type="AlphaFoldDB" id="G0PI58"/>
<dbReference type="GO" id="GO:0016020">
    <property type="term" value="C:membrane"/>
    <property type="evidence" value="ECO:0007669"/>
    <property type="project" value="UniProtKB-SubCell"/>
</dbReference>
<dbReference type="GO" id="GO:0008528">
    <property type="term" value="F:G protein-coupled peptide receptor activity"/>
    <property type="evidence" value="ECO:0007669"/>
    <property type="project" value="InterPro"/>
</dbReference>
<dbReference type="InParanoid" id="G0PI58"/>
<keyword evidence="2 5" id="KW-0812">Transmembrane</keyword>
<dbReference type="Gene3D" id="1.20.1070.10">
    <property type="entry name" value="Rhodopsin 7-helix transmembrane proteins"/>
    <property type="match status" value="1"/>
</dbReference>
<keyword evidence="8" id="KW-1185">Reference proteome</keyword>
<feature type="transmembrane region" description="Helical" evidence="5">
    <location>
        <begin position="263"/>
        <end position="285"/>
    </location>
</feature>
<feature type="transmembrane region" description="Helical" evidence="5">
    <location>
        <begin position="219"/>
        <end position="242"/>
    </location>
</feature>
<gene>
    <name evidence="7" type="ORF">CAEBREN_01833</name>
</gene>
<dbReference type="Pfam" id="PF10324">
    <property type="entry name" value="7TM_GPCR_Srw"/>
    <property type="match status" value="1"/>
</dbReference>
<dbReference type="PANTHER" id="PTHR46846">
    <property type="entry name" value="SERPENTINE RECEPTOR, CLASS W-RELATED"/>
    <property type="match status" value="1"/>
</dbReference>
<name>G0PI58_CAEBE</name>
<reference evidence="8" key="1">
    <citation type="submission" date="2011-07" db="EMBL/GenBank/DDBJ databases">
        <authorList>
            <consortium name="Caenorhabditis brenneri Sequencing and Analysis Consortium"/>
            <person name="Wilson R.K."/>
        </authorList>
    </citation>
    <scope>NUCLEOTIDE SEQUENCE [LARGE SCALE GENOMIC DNA]</scope>
    <source>
        <strain evidence="8">PB2801</strain>
    </source>
</reference>
<organism evidence="8">
    <name type="scientific">Caenorhabditis brenneri</name>
    <name type="common">Nematode worm</name>
    <dbReference type="NCBI Taxonomy" id="135651"/>
    <lineage>
        <taxon>Eukaryota</taxon>
        <taxon>Metazoa</taxon>
        <taxon>Ecdysozoa</taxon>
        <taxon>Nematoda</taxon>
        <taxon>Chromadorea</taxon>
        <taxon>Rhabditida</taxon>
        <taxon>Rhabditina</taxon>
        <taxon>Rhabditomorpha</taxon>
        <taxon>Rhabditoidea</taxon>
        <taxon>Rhabditidae</taxon>
        <taxon>Peloderinae</taxon>
        <taxon>Caenorhabditis</taxon>
    </lineage>
</organism>